<dbReference type="RefSeq" id="WP_124564666.1">
    <property type="nucleotide sequence ID" value="NZ_JARRRY010000001.1"/>
</dbReference>
<evidence type="ECO:0000313" key="1">
    <source>
        <dbReference type="EMBL" id="MDG5753065.1"/>
    </source>
</evidence>
<dbReference type="InterPro" id="IPR019699">
    <property type="entry name" value="DUF2584"/>
</dbReference>
<dbReference type="SUPFAM" id="SSF88697">
    <property type="entry name" value="PUA domain-like"/>
    <property type="match status" value="1"/>
</dbReference>
<dbReference type="Pfam" id="PF10763">
    <property type="entry name" value="DUF2584"/>
    <property type="match status" value="1"/>
</dbReference>
<sequence>MKFEMHTNIVTYGKETRVDIASNTFELKLDGYHLYPLQETMTLWKFDKEPIGQAVPEKISWEAGQTILWYRLISLHSVN</sequence>
<evidence type="ECO:0000313" key="2">
    <source>
        <dbReference type="Proteomes" id="UP001218246"/>
    </source>
</evidence>
<gene>
    <name evidence="1" type="ORF">P6P90_03505</name>
</gene>
<keyword evidence="2" id="KW-1185">Reference proteome</keyword>
<dbReference type="EMBL" id="JARULN010000001">
    <property type="protein sequence ID" value="MDG5753065.1"/>
    <property type="molecule type" value="Genomic_DNA"/>
</dbReference>
<protein>
    <submittedName>
        <fullName evidence="1">DUF2584 family protein</fullName>
    </submittedName>
</protein>
<organism evidence="1 2">
    <name type="scientific">Ectobacillus antri</name>
    <dbReference type="NCBI Taxonomy" id="2486280"/>
    <lineage>
        <taxon>Bacteria</taxon>
        <taxon>Bacillati</taxon>
        <taxon>Bacillota</taxon>
        <taxon>Bacilli</taxon>
        <taxon>Bacillales</taxon>
        <taxon>Bacillaceae</taxon>
        <taxon>Ectobacillus</taxon>
    </lineage>
</organism>
<dbReference type="Proteomes" id="UP001218246">
    <property type="component" value="Unassembled WGS sequence"/>
</dbReference>
<reference evidence="1 2" key="1">
    <citation type="submission" date="2023-04" db="EMBL/GenBank/DDBJ databases">
        <title>Ectobacillus antri isolated from activated sludge.</title>
        <authorList>
            <person name="Yan P."/>
            <person name="Liu X."/>
        </authorList>
    </citation>
    <scope>NUCLEOTIDE SEQUENCE [LARGE SCALE GENOMIC DNA]</scope>
    <source>
        <strain evidence="1 2">C18H</strain>
    </source>
</reference>
<accession>A0ABT6H381</accession>
<dbReference type="InterPro" id="IPR015947">
    <property type="entry name" value="PUA-like_sf"/>
</dbReference>
<proteinExistence type="predicted"/>
<comment type="caution">
    <text evidence="1">The sequence shown here is derived from an EMBL/GenBank/DDBJ whole genome shotgun (WGS) entry which is preliminary data.</text>
</comment>
<dbReference type="Gene3D" id="2.40.240.20">
    <property type="entry name" value="Hypothetical PUA domain-like, domain 1"/>
    <property type="match status" value="1"/>
</dbReference>
<name>A0ABT6H381_9BACI</name>